<feature type="compositionally biased region" description="Low complexity" evidence="1">
    <location>
        <begin position="291"/>
        <end position="301"/>
    </location>
</feature>
<feature type="compositionally biased region" description="Acidic residues" evidence="1">
    <location>
        <begin position="826"/>
        <end position="836"/>
    </location>
</feature>
<feature type="compositionally biased region" description="Polar residues" evidence="1">
    <location>
        <begin position="1"/>
        <end position="30"/>
    </location>
</feature>
<evidence type="ECO:0000313" key="3">
    <source>
        <dbReference type="Proteomes" id="UP000076532"/>
    </source>
</evidence>
<reference evidence="2 3" key="1">
    <citation type="journal article" date="2016" name="Mol. Biol. Evol.">
        <title>Comparative Genomics of Early-Diverging Mushroom-Forming Fungi Provides Insights into the Origins of Lignocellulose Decay Capabilities.</title>
        <authorList>
            <person name="Nagy L.G."/>
            <person name="Riley R."/>
            <person name="Tritt A."/>
            <person name="Adam C."/>
            <person name="Daum C."/>
            <person name="Floudas D."/>
            <person name="Sun H."/>
            <person name="Yadav J.S."/>
            <person name="Pangilinan J."/>
            <person name="Larsson K.H."/>
            <person name="Matsuura K."/>
            <person name="Barry K."/>
            <person name="Labutti K."/>
            <person name="Kuo R."/>
            <person name="Ohm R.A."/>
            <person name="Bhattacharya S.S."/>
            <person name="Shirouzu T."/>
            <person name="Yoshinaga Y."/>
            <person name="Martin F.M."/>
            <person name="Grigoriev I.V."/>
            <person name="Hibbett D.S."/>
        </authorList>
    </citation>
    <scope>NUCLEOTIDE SEQUENCE [LARGE SCALE GENOMIC DNA]</scope>
    <source>
        <strain evidence="2 3">CBS 109695</strain>
    </source>
</reference>
<keyword evidence="3" id="KW-1185">Reference proteome</keyword>
<feature type="region of interest" description="Disordered" evidence="1">
    <location>
        <begin position="557"/>
        <end position="605"/>
    </location>
</feature>
<proteinExistence type="predicted"/>
<dbReference type="OrthoDB" id="3261862at2759"/>
<feature type="region of interest" description="Disordered" evidence="1">
    <location>
        <begin position="936"/>
        <end position="1012"/>
    </location>
</feature>
<sequence length="1043" mass="112447">MNMPSQPTHSLMTGSPTPSRSGSVHSNASLTRRPRIRGRTQTFSEGCKRSQPTVRAADASTVSSEPPTIADFLVAKPRYTVPPPLPLRSPRRLGTSFQDQQAREAGSRDPMPSPSSTRSGRGRTLKNTASLQELIDLKNVIAGTRGSSVPRPRRVALPEKDAPSGAHNKNDSVQTRESNTSSSIYPASPHTVVYSSSTHLSHAAPELDDSRDEHEAFDVDSDSPVSEQYDGDDVSYRLRLLVSNSYFLPPAHSKPIPTDLVSSPHKAQKSLSRQNAPAFLDLFRLGKSRSRPSTSGSSSTTVVESFGPILRTTSETAAFPGYTPGSQARPSAPKPGGDPTGRVVVVREIMQDLIQAAKEAEQDMKVREWRNSQIIMDACPDMVDPTDAVDLPPPSAGYPFAVQSAAVNGLGVLQSIGAADLADQLPPPGTPHAASLLAPDDAWRKALLQEAVGYSLGNSPADSMFSGAAISSPTPDRLAIGSQSPVLPKPARTVLNRRIISQPVLESDEDPSSDVRYDIVPENESTCQLRLSQTPESHLRTSTYIPRRAETPIAALHTPLAPPPTRTPYSASQSDLGSPQSGSIRKVHSLPTFADSYHARRPRKQVANIQTDMPQLQLYHVMSDSVSSTSSYYTDADQGQDNTRPSVTLSTLQHATDSNRPSFSDRGRPSPAMSAFRDVRYEQHSASSHNHDSTPDRSSQVSRDSPLPRFSTMSPPPRASTALSNAPLRPPPRTSSLHYKVVTTAATPSPTSTHFSVTSVHPHTPRADTSTFAQLSPPLAQRRGAAGPAPLLLNTDIPSVPILIHSAPAPASPTSFFDNIPYDGTQDLESDGDSTNDDQHLGVNSDSGPDSPPLPSPVRPRAFSHVHQPASPQSKAAFSFARFGNQSTPNVARFASPLVPAFSPTMARLKSHGSPKPPLPMLSYQSVGHEPVQNQPIENAPIRPSFFSNRRGKKSPKKLDFVPPPRVESPPPLPGMDESDLFNGPLLEPGRLVDTDGTLPSPTLRSNTQDESLRKLDGLMLQHMQTEKDTIRKIARTLHQAKT</sequence>
<dbReference type="EMBL" id="KV417488">
    <property type="protein sequence ID" value="KZP31659.1"/>
    <property type="molecule type" value="Genomic_DNA"/>
</dbReference>
<evidence type="ECO:0000313" key="2">
    <source>
        <dbReference type="EMBL" id="KZP31659.1"/>
    </source>
</evidence>
<organism evidence="2 3">
    <name type="scientific">Athelia psychrophila</name>
    <dbReference type="NCBI Taxonomy" id="1759441"/>
    <lineage>
        <taxon>Eukaryota</taxon>
        <taxon>Fungi</taxon>
        <taxon>Dikarya</taxon>
        <taxon>Basidiomycota</taxon>
        <taxon>Agaricomycotina</taxon>
        <taxon>Agaricomycetes</taxon>
        <taxon>Agaricomycetidae</taxon>
        <taxon>Atheliales</taxon>
        <taxon>Atheliaceae</taxon>
        <taxon>Athelia</taxon>
    </lineage>
</organism>
<protein>
    <submittedName>
        <fullName evidence="2">Uncharacterized protein</fullName>
    </submittedName>
</protein>
<feature type="region of interest" description="Disordered" evidence="1">
    <location>
        <begin position="287"/>
        <end position="341"/>
    </location>
</feature>
<accession>A0A166UG25</accession>
<feature type="compositionally biased region" description="Pro residues" evidence="1">
    <location>
        <begin position="962"/>
        <end position="974"/>
    </location>
</feature>
<feature type="compositionally biased region" description="Basic and acidic residues" evidence="1">
    <location>
        <begin position="677"/>
        <end position="695"/>
    </location>
</feature>
<feature type="region of interest" description="Disordered" evidence="1">
    <location>
        <begin position="1"/>
        <end position="125"/>
    </location>
</feature>
<feature type="region of interest" description="Disordered" evidence="1">
    <location>
        <begin position="651"/>
        <end position="735"/>
    </location>
</feature>
<feature type="region of interest" description="Disordered" evidence="1">
    <location>
        <begin position="815"/>
        <end position="870"/>
    </location>
</feature>
<name>A0A166UG25_9AGAM</name>
<gene>
    <name evidence="2" type="ORF">FIBSPDRAFT_575938</name>
</gene>
<feature type="compositionally biased region" description="Polar residues" evidence="1">
    <location>
        <begin position="754"/>
        <end position="766"/>
    </location>
</feature>
<feature type="compositionally biased region" description="Polar residues" evidence="1">
    <location>
        <begin position="998"/>
        <end position="1010"/>
    </location>
</feature>
<feature type="compositionally biased region" description="Polar residues" evidence="1">
    <location>
        <begin position="651"/>
        <end position="662"/>
    </location>
</feature>
<dbReference type="AlphaFoldDB" id="A0A166UG25"/>
<evidence type="ECO:0000256" key="1">
    <source>
        <dbReference type="SAM" id="MobiDB-lite"/>
    </source>
</evidence>
<feature type="compositionally biased region" description="Polar residues" evidence="1">
    <location>
        <begin position="569"/>
        <end position="583"/>
    </location>
</feature>
<feature type="region of interest" description="Disordered" evidence="1">
    <location>
        <begin position="747"/>
        <end position="766"/>
    </location>
</feature>
<feature type="region of interest" description="Disordered" evidence="1">
    <location>
        <begin position="144"/>
        <end position="230"/>
    </location>
</feature>
<dbReference type="Proteomes" id="UP000076532">
    <property type="component" value="Unassembled WGS sequence"/>
</dbReference>
<feature type="compositionally biased region" description="Polar residues" evidence="1">
    <location>
        <begin position="171"/>
        <end position="185"/>
    </location>
</feature>